<dbReference type="InterPro" id="IPR003018">
    <property type="entry name" value="GAF"/>
</dbReference>
<evidence type="ECO:0000313" key="4">
    <source>
        <dbReference type="Proteomes" id="UP000198211"/>
    </source>
</evidence>
<dbReference type="InterPro" id="IPR029016">
    <property type="entry name" value="GAF-like_dom_sf"/>
</dbReference>
<evidence type="ECO:0000313" key="3">
    <source>
        <dbReference type="EMBL" id="OWZ02715.1"/>
    </source>
</evidence>
<keyword evidence="4" id="KW-1185">Reference proteome</keyword>
<dbReference type="PANTHER" id="PTHR43102">
    <property type="entry name" value="SLR1143 PROTEIN"/>
    <property type="match status" value="1"/>
</dbReference>
<dbReference type="OrthoDB" id="117445at2759"/>
<sequence>MASGTIPCSVEEIRQVLRPSTSESYAAMMHELFGEGFVHGAIVHRVSDTETGSNEDNVDPVSGKDTREFRRHRPKVNDISVKTALFAKRHALACNEQWCFVDCTQSLNVDIGDGFSVTMSTLDSEDVFAGKCHTRDCDVRQMHGIRAGYAVVPVDTKEVRVSFYAHFLSDSAIIRDRSHSFLCTANTTARIKLGISSRAQMKRLTMMAHATARLAVLMCVLRVYHAIIDAFGFEQQEAEAQRSQDNAFSVVRICDNCMERVDDAVYDAIPADNSDTLEPMIHPNAPGSEVATKVLARLLRDTLVNASEPELPAVKNVIMQLVEEEVEAPASPQPSEHPYGRRLTMESSQEDYLLALQSQLQIPERPLSSCTLAGASGRAYPLAYSDSNAGVPLFPLPDNELERLGAVSKARLTEVRNLPELELICTLASKELCCKTALVTLINHDTQYILASNNPVFRNGAGPRDQALCAHTIMGQLPMLVPHTAADVRFSRSQLVLRGGLRFYFGFPLFAPDGVTAIGAVCCVDQEPRRVCQSQYETLETLSRSATRIIASRITTDDDDLLETPST</sequence>
<dbReference type="AlphaFoldDB" id="A0A225VBH9"/>
<dbReference type="Pfam" id="PF01590">
    <property type="entry name" value="GAF"/>
    <property type="match status" value="1"/>
</dbReference>
<dbReference type="STRING" id="4795.A0A225VBH9"/>
<dbReference type="Gene3D" id="3.30.450.40">
    <property type="match status" value="1"/>
</dbReference>
<reference evidence="4" key="1">
    <citation type="submission" date="2017-03" db="EMBL/GenBank/DDBJ databases">
        <title>Phytopthora megakarya and P. palmivora, two closely related causual agents of cacao black pod achieved similar genome size and gene model numbers by different mechanisms.</title>
        <authorList>
            <person name="Ali S."/>
            <person name="Shao J."/>
            <person name="Larry D.J."/>
            <person name="Kronmiller B."/>
            <person name="Shen D."/>
            <person name="Strem M.D."/>
            <person name="Melnick R.L."/>
            <person name="Guiltinan M.J."/>
            <person name="Tyler B.M."/>
            <person name="Meinhardt L.W."/>
            <person name="Bailey B.A."/>
        </authorList>
    </citation>
    <scope>NUCLEOTIDE SEQUENCE [LARGE SCALE GENOMIC DNA]</scope>
    <source>
        <strain evidence="4">zdho120</strain>
    </source>
</reference>
<dbReference type="EMBL" id="NBNE01005986">
    <property type="protein sequence ID" value="OWZ02715.1"/>
    <property type="molecule type" value="Genomic_DNA"/>
</dbReference>
<comment type="caution">
    <text evidence="3">The sequence shown here is derived from an EMBL/GenBank/DDBJ whole genome shotgun (WGS) entry which is preliminary data.</text>
</comment>
<protein>
    <recommendedName>
        <fullName evidence="2">GAF domain-containing protein</fullName>
    </recommendedName>
</protein>
<feature type="region of interest" description="Disordered" evidence="1">
    <location>
        <begin position="48"/>
        <end position="68"/>
    </location>
</feature>
<evidence type="ECO:0000256" key="1">
    <source>
        <dbReference type="SAM" id="MobiDB-lite"/>
    </source>
</evidence>
<dbReference type="PANTHER" id="PTHR43102:SF2">
    <property type="entry name" value="GAF DOMAIN-CONTAINING PROTEIN"/>
    <property type="match status" value="1"/>
</dbReference>
<name>A0A225VBH9_9STRA</name>
<evidence type="ECO:0000259" key="2">
    <source>
        <dbReference type="Pfam" id="PF01590"/>
    </source>
</evidence>
<organism evidence="3 4">
    <name type="scientific">Phytophthora megakarya</name>
    <dbReference type="NCBI Taxonomy" id="4795"/>
    <lineage>
        <taxon>Eukaryota</taxon>
        <taxon>Sar</taxon>
        <taxon>Stramenopiles</taxon>
        <taxon>Oomycota</taxon>
        <taxon>Peronosporomycetes</taxon>
        <taxon>Peronosporales</taxon>
        <taxon>Peronosporaceae</taxon>
        <taxon>Phytophthora</taxon>
    </lineage>
</organism>
<accession>A0A225VBH9</accession>
<dbReference type="Proteomes" id="UP000198211">
    <property type="component" value="Unassembled WGS sequence"/>
</dbReference>
<proteinExistence type="predicted"/>
<feature type="domain" description="GAF" evidence="2">
    <location>
        <begin position="424"/>
        <end position="546"/>
    </location>
</feature>
<dbReference type="SUPFAM" id="SSF55781">
    <property type="entry name" value="GAF domain-like"/>
    <property type="match status" value="1"/>
</dbReference>
<gene>
    <name evidence="3" type="ORF">PHMEG_00025679</name>
</gene>